<dbReference type="InterPro" id="IPR003594">
    <property type="entry name" value="HATPase_dom"/>
</dbReference>
<dbReference type="SMART" id="SM00448">
    <property type="entry name" value="REC"/>
    <property type="match status" value="1"/>
</dbReference>
<proteinExistence type="predicted"/>
<dbReference type="PRINTS" id="PR00344">
    <property type="entry name" value="BCTRLSENSOR"/>
</dbReference>
<feature type="modified residue" description="Phosphohistidine" evidence="9">
    <location>
        <position position="861"/>
    </location>
</feature>
<dbReference type="InterPro" id="IPR004358">
    <property type="entry name" value="Sig_transdc_His_kin-like_C"/>
</dbReference>
<evidence type="ECO:0000256" key="6">
    <source>
        <dbReference type="ARBA" id="ARBA00022777"/>
    </source>
</evidence>
<dbReference type="Gene3D" id="1.20.120.160">
    <property type="entry name" value="HPT domain"/>
    <property type="match status" value="5"/>
</dbReference>
<keyword evidence="6 16" id="KW-0418">Kinase</keyword>
<evidence type="ECO:0000256" key="5">
    <source>
        <dbReference type="ARBA" id="ARBA00022679"/>
    </source>
</evidence>
<reference evidence="16 17" key="1">
    <citation type="journal article" date="2022" name="IScience">
        <title>An ultrasensitive nanofiber-based assay for enzymatic hydrolysis and deep-sea microbial degradation of cellulose.</title>
        <authorList>
            <person name="Tsudome M."/>
            <person name="Tachioka M."/>
            <person name="Miyazaki M."/>
            <person name="Uchimura K."/>
            <person name="Tsuda M."/>
            <person name="Takaki Y."/>
            <person name="Deguchi S."/>
        </authorList>
    </citation>
    <scope>NUCLEOTIDE SEQUENCE [LARGE SCALE GENOMIC DNA]</scope>
    <source>
        <strain evidence="16 17">GE09</strain>
    </source>
</reference>
<dbReference type="PROSITE" id="PS50110">
    <property type="entry name" value="RESPONSE_REGULATORY"/>
    <property type="match status" value="1"/>
</dbReference>
<dbReference type="PROSITE" id="PS50109">
    <property type="entry name" value="HIS_KIN"/>
    <property type="match status" value="1"/>
</dbReference>
<dbReference type="PROSITE" id="PS50894">
    <property type="entry name" value="HPT"/>
    <property type="match status" value="3"/>
</dbReference>
<dbReference type="InterPro" id="IPR008207">
    <property type="entry name" value="Sig_transdc_His_kin_Hpt_dom"/>
</dbReference>
<dbReference type="KEGG" id="marq:MARGE09_P2218"/>
<dbReference type="InterPro" id="IPR036641">
    <property type="entry name" value="HPT_dom_sf"/>
</dbReference>
<dbReference type="Pfam" id="PF00072">
    <property type="entry name" value="Response_reg"/>
    <property type="match status" value="1"/>
</dbReference>
<dbReference type="FunFam" id="3.30.565.10:FF:000016">
    <property type="entry name" value="Chemotaxis protein CheA, putative"/>
    <property type="match status" value="1"/>
</dbReference>
<feature type="modified residue" description="4-aspartylphosphate" evidence="10">
    <location>
        <position position="1984"/>
    </location>
</feature>
<dbReference type="InterPro" id="IPR036890">
    <property type="entry name" value="HATPase_C_sf"/>
</dbReference>
<dbReference type="SUPFAM" id="SSF50341">
    <property type="entry name" value="CheW-like"/>
    <property type="match status" value="1"/>
</dbReference>
<dbReference type="CDD" id="cd17546">
    <property type="entry name" value="REC_hyHK_CKI1_RcsC-like"/>
    <property type="match status" value="1"/>
</dbReference>
<feature type="modified residue" description="Phosphohistidine" evidence="9">
    <location>
        <position position="1315"/>
    </location>
</feature>
<feature type="compositionally biased region" description="Acidic residues" evidence="11">
    <location>
        <begin position="793"/>
        <end position="809"/>
    </location>
</feature>
<dbReference type="EC" id="2.7.13.3" evidence="2"/>
<dbReference type="Gene3D" id="2.30.30.40">
    <property type="entry name" value="SH3 Domains"/>
    <property type="match status" value="1"/>
</dbReference>
<sequence>MGEKRNYAALEWVIGEIGDALNEARQALEAYAEDTRDITRIRFCLTHIHQVLGSLKMVEFHGASLFAEEMEHLAQAIINKTVVNESESLEVLMRSLLQLPIYLDHVKRIQDDHPGVVLPLLNDLRAARKEPYLSETNLFTPELAALEKVTGTRHPLLKSEQKLKEVLKKLFEMYQYAAASVLRGIKIDENLVYVSKVFTRLENTSGGTVQGNLWLIAGALVDSLVEDEIELSVAVKGVLRRLAKEIKTLYEKSPGAFDLAIDESLARNILYYIARSGDVTERIRLVKDTYGLENALFEGAVEGRDFHKNMISAPEPDTIRSVVVALREEMNTVKQILNHVVTEGGATSDLEASLPIVKRVADTLAVLGVAELRHATNTQHDRLADACTSADMDVEELTDVANELVVIEHRLDAIAKGANKANINDLNERDVEIDEAKIVVLQESRIGLEKLKEAIVEFYSSQWDKSALGCAEGLIRDVRGGLSMIPLVRAATIVDICGQYIQQQFIADDSAPTADALTALANAIEGVDYYLDRLIGDFTDDVDSFLELAEEALRELGCNVPDTESASNDESSPEEHSPAAVTEDSEQPVEPLLPAASDEADQIPSLQDEAAETEPSGEAAPQAATAEPVPFTLDADVDEDIAEIFVEEAREVLETLSQALPQWQGDSVSGEAVTTARRAFHTLKGSGRMVKASDISELAWSVENLLNRILDQTLPVAVVQKDYISRVYDLLPELVNAFEQRVISSQQALAQTYEQWGHMLSAGDVPAGLLADDVTAVNDEVAETVEAQSHEEVEGEPEVESEPSAEDLTVEDDAAEEKILWELFASEAQTHLTAVEEFIADMDAAAPIFTTPTDSLQRALHTLKGSAHMAGVTAIAMMASPLELFMKELRSYQVAIDADILQLIKDAVEYIREGLAFIERNEQAELPKLEQFIARVAELKEVHLGHLIHANEAKGADVAHPVDPRMLAIFMAEEISLLLDADEVLDRWQADLGHTSELPAMMAELKTLETGAEQANFPPMEKLSGQLHDLYAATLDHLAPDNDVFDTFRLAHNSLLDMVDAVAAAQTLPLPSEHLQQMLDSYLAPISDLPELSAEFDDVQSDELVVEEPLTEEAAADDPIAPLDDVSLETSTDESFDEIEIEPTVGYSEDDDTLDLSAITETANEGSLDESLAVPEAEGFDIEMDSSDLFDSESLDAFAEALPAGDQDVSSTSTELDETPEVDSIVPPSELGEVASAEETLAASDMSPAPTEAGDSIFVGGDPSLINVDDFDEEIIEIFVEEADELVEELEEAIHAWESDWASTEAPDEMKRALHTLKGGARLSGLTVLGELTHEYETYLINSIGPDNTPKFFDSVHQYQDLVLKGVRGVKARLAGEAAPAETKATETAATPVPEEAAAQRPAAPVTSLETTAPAVIESSDEPKPEFAMPPSPVLQEAKNVAAAAKKAGSQEVVKISSELLEELVNLAGETSISRGRLEQQVSDFGSAIGEIDITLRRLQEQLRRLDAETEAQIVFRQEQLAENEDFDPLEMDRYSQLQQLSRSLTESASDLVDLKRTLSDKVKDTEAILLQQQRINSSLQEGLMRARMVPFSRMVPRLRRIVRQVASELNKQVSFELDNVEGEMDRSVLEHMVAPLEHMLRNAVDHGIESPAERLAAGKPENGRILLSFAREGGDILLRLADDGQGIALEKVRQKAIERGLMAAEAELSDHDIMQFILQAGFSTADNVTQISGRGVGMDVVAAEIKQLGGSMTIESKSGVGTQFTVRLPFTVSVNRALMVNLGKETYAIPLNTIEGIVRVSPFELEHYYSQEDARFEYAGESYEVRYLGGMLYEEMQPRLEGQVMPLPVILVRSAQHTMALQVDGLMGSREIVVKSLGAQFAAVQGLSGATVMGDGSVVVILDPHALVRRAVATIGLAAPTTVPAIETERVTKTVMVVDDSVTVRKVTTRFLEREGFNVITAKDGVDALQVLQTRTPDVMLLDIEMPRMDGFEVAKNMRTSEEWAHIPIIMITSRTGDKHREHALSIGVNHYLGKPYQEELLLESINELLGT</sequence>
<dbReference type="PANTHER" id="PTHR43395:SF8">
    <property type="entry name" value="HISTIDINE KINASE"/>
    <property type="match status" value="1"/>
</dbReference>
<dbReference type="SUPFAM" id="SSF55874">
    <property type="entry name" value="ATPase domain of HSP90 chaperone/DNA topoisomerase II/histidine kinase"/>
    <property type="match status" value="1"/>
</dbReference>
<dbReference type="PROSITE" id="PS50851">
    <property type="entry name" value="CHEW"/>
    <property type="match status" value="1"/>
</dbReference>
<feature type="region of interest" description="Disordered" evidence="11">
    <location>
        <begin position="606"/>
        <end position="628"/>
    </location>
</feature>
<feature type="compositionally biased region" description="Low complexity" evidence="11">
    <location>
        <begin position="1376"/>
        <end position="1406"/>
    </location>
</feature>
<feature type="domain" description="HPt" evidence="15">
    <location>
        <begin position="813"/>
        <end position="918"/>
    </location>
</feature>
<keyword evidence="7" id="KW-0902">Two-component regulatory system</keyword>
<evidence type="ECO:0000313" key="16">
    <source>
        <dbReference type="EMBL" id="BCD98017.1"/>
    </source>
</evidence>
<feature type="region of interest" description="Disordered" evidence="11">
    <location>
        <begin position="786"/>
        <end position="809"/>
    </location>
</feature>
<evidence type="ECO:0000256" key="11">
    <source>
        <dbReference type="SAM" id="MobiDB-lite"/>
    </source>
</evidence>
<feature type="domain" description="HPt" evidence="15">
    <location>
        <begin position="1268"/>
        <end position="1377"/>
    </location>
</feature>
<dbReference type="SMART" id="SM01231">
    <property type="entry name" value="H-kinase_dim"/>
    <property type="match status" value="1"/>
</dbReference>
<accession>A0AAN1WI38</accession>
<dbReference type="InterPro" id="IPR036061">
    <property type="entry name" value="CheW-like_dom_sf"/>
</dbReference>
<dbReference type="RefSeq" id="WP_236982070.1">
    <property type="nucleotide sequence ID" value="NZ_AP023086.1"/>
</dbReference>
<evidence type="ECO:0000259" key="14">
    <source>
        <dbReference type="PROSITE" id="PS50851"/>
    </source>
</evidence>
<organism evidence="16 17">
    <name type="scientific">Marinagarivorans cellulosilyticus</name>
    <dbReference type="NCBI Taxonomy" id="2721545"/>
    <lineage>
        <taxon>Bacteria</taxon>
        <taxon>Pseudomonadati</taxon>
        <taxon>Pseudomonadota</taxon>
        <taxon>Gammaproteobacteria</taxon>
        <taxon>Cellvibrionales</taxon>
        <taxon>Cellvibrionaceae</taxon>
        <taxon>Marinagarivorans</taxon>
    </lineage>
</organism>
<feature type="domain" description="CheW-like" evidence="14">
    <location>
        <begin position="1775"/>
        <end position="1914"/>
    </location>
</feature>
<evidence type="ECO:0000259" key="13">
    <source>
        <dbReference type="PROSITE" id="PS50110"/>
    </source>
</evidence>
<evidence type="ECO:0000256" key="9">
    <source>
        <dbReference type="PROSITE-ProRule" id="PRU00110"/>
    </source>
</evidence>
<evidence type="ECO:0000259" key="12">
    <source>
        <dbReference type="PROSITE" id="PS50109"/>
    </source>
</evidence>
<gene>
    <name evidence="16" type="ORF">MARGE09_P2218</name>
</gene>
<keyword evidence="4 10" id="KW-0597">Phosphoprotein</keyword>
<name>A0AAN1WI38_9GAMM</name>
<keyword evidence="5" id="KW-0808">Transferase</keyword>
<dbReference type="Pfam" id="PF01584">
    <property type="entry name" value="CheW"/>
    <property type="match status" value="1"/>
</dbReference>
<dbReference type="SMART" id="SM00073">
    <property type="entry name" value="HPT"/>
    <property type="match status" value="3"/>
</dbReference>
<dbReference type="InterPro" id="IPR005467">
    <property type="entry name" value="His_kinase_dom"/>
</dbReference>
<feature type="domain" description="Histidine kinase" evidence="12">
    <location>
        <begin position="1540"/>
        <end position="1773"/>
    </location>
</feature>
<feature type="domain" description="HPt" evidence="15">
    <location>
        <begin position="634"/>
        <end position="741"/>
    </location>
</feature>
<dbReference type="GO" id="GO:0006935">
    <property type="term" value="P:chemotaxis"/>
    <property type="evidence" value="ECO:0007669"/>
    <property type="project" value="InterPro"/>
</dbReference>
<dbReference type="EMBL" id="AP023086">
    <property type="protein sequence ID" value="BCD98017.1"/>
    <property type="molecule type" value="Genomic_DNA"/>
</dbReference>
<evidence type="ECO:0000259" key="15">
    <source>
        <dbReference type="PROSITE" id="PS50894"/>
    </source>
</evidence>
<dbReference type="InterPro" id="IPR058661">
    <property type="entry name" value="FimL_2nd"/>
</dbReference>
<dbReference type="Pfam" id="PF01627">
    <property type="entry name" value="Hpt"/>
    <property type="match status" value="3"/>
</dbReference>
<dbReference type="InterPro" id="IPR002545">
    <property type="entry name" value="CheW-lke_dom"/>
</dbReference>
<dbReference type="GO" id="GO:0005737">
    <property type="term" value="C:cytoplasm"/>
    <property type="evidence" value="ECO:0007669"/>
    <property type="project" value="InterPro"/>
</dbReference>
<feature type="region of interest" description="Disordered" evidence="11">
    <location>
        <begin position="558"/>
        <end position="588"/>
    </location>
</feature>
<comment type="catalytic activity">
    <reaction evidence="1">
        <text>ATP + protein L-histidine = ADP + protein N-phospho-L-histidine.</text>
        <dbReference type="EC" id="2.7.13.3"/>
    </reaction>
</comment>
<dbReference type="PANTHER" id="PTHR43395">
    <property type="entry name" value="SENSOR HISTIDINE KINASE CHEA"/>
    <property type="match status" value="1"/>
</dbReference>
<evidence type="ECO:0000256" key="4">
    <source>
        <dbReference type="ARBA" id="ARBA00022553"/>
    </source>
</evidence>
<dbReference type="SUPFAM" id="SSF47226">
    <property type="entry name" value="Histidine-containing phosphotransfer domain, HPT domain"/>
    <property type="match status" value="6"/>
</dbReference>
<dbReference type="SMART" id="SM00260">
    <property type="entry name" value="CheW"/>
    <property type="match status" value="1"/>
</dbReference>
<evidence type="ECO:0000313" key="17">
    <source>
        <dbReference type="Proteomes" id="UP001320119"/>
    </source>
</evidence>
<dbReference type="InterPro" id="IPR001789">
    <property type="entry name" value="Sig_transdc_resp-reg_receiver"/>
</dbReference>
<dbReference type="InterPro" id="IPR004105">
    <property type="entry name" value="CheA-like_dim"/>
</dbReference>
<evidence type="ECO:0000256" key="8">
    <source>
        <dbReference type="ARBA" id="ARBA00035100"/>
    </source>
</evidence>
<dbReference type="Gene3D" id="3.40.50.2300">
    <property type="match status" value="1"/>
</dbReference>
<dbReference type="SMART" id="SM00387">
    <property type="entry name" value="HATPase_c"/>
    <property type="match status" value="1"/>
</dbReference>
<dbReference type="CDD" id="cd00088">
    <property type="entry name" value="HPT"/>
    <property type="match status" value="3"/>
</dbReference>
<dbReference type="GO" id="GO:0000155">
    <property type="term" value="F:phosphorelay sensor kinase activity"/>
    <property type="evidence" value="ECO:0007669"/>
    <property type="project" value="InterPro"/>
</dbReference>
<dbReference type="InterPro" id="IPR051315">
    <property type="entry name" value="Bact_Chemotaxis_CheA"/>
</dbReference>
<protein>
    <recommendedName>
        <fullName evidence="3">Chemotaxis protein CheA</fullName>
        <ecNumber evidence="2">2.7.13.3</ecNumber>
    </recommendedName>
</protein>
<evidence type="ECO:0000256" key="10">
    <source>
        <dbReference type="PROSITE-ProRule" id="PRU00169"/>
    </source>
</evidence>
<feature type="domain" description="Response regulatory" evidence="13">
    <location>
        <begin position="1935"/>
        <end position="2051"/>
    </location>
</feature>
<evidence type="ECO:0000256" key="3">
    <source>
        <dbReference type="ARBA" id="ARBA00021495"/>
    </source>
</evidence>
<keyword evidence="17" id="KW-1185">Reference proteome</keyword>
<dbReference type="SUPFAM" id="SSF52172">
    <property type="entry name" value="CheY-like"/>
    <property type="match status" value="1"/>
</dbReference>
<feature type="region of interest" description="Disordered" evidence="11">
    <location>
        <begin position="1203"/>
        <end position="1226"/>
    </location>
</feature>
<evidence type="ECO:0000256" key="2">
    <source>
        <dbReference type="ARBA" id="ARBA00012438"/>
    </source>
</evidence>
<comment type="function">
    <text evidence="8">Involved in the transmission of sensory signals from the chemoreceptors to the flagellar motors. CheA is autophosphorylated; it can transfer its phosphate group to either CheB or CheY.</text>
</comment>
<dbReference type="CDD" id="cd16916">
    <property type="entry name" value="HATPase_CheA-like"/>
    <property type="match status" value="1"/>
</dbReference>
<evidence type="ECO:0000256" key="1">
    <source>
        <dbReference type="ARBA" id="ARBA00000085"/>
    </source>
</evidence>
<dbReference type="Proteomes" id="UP001320119">
    <property type="component" value="Chromosome"/>
</dbReference>
<feature type="modified residue" description="Phosphohistidine" evidence="9">
    <location>
        <position position="681"/>
    </location>
</feature>
<evidence type="ECO:0000256" key="7">
    <source>
        <dbReference type="ARBA" id="ARBA00023012"/>
    </source>
</evidence>
<dbReference type="Gene3D" id="3.30.565.10">
    <property type="entry name" value="Histidine kinase-like ATPase, C-terminal domain"/>
    <property type="match status" value="1"/>
</dbReference>
<dbReference type="Pfam" id="PF02518">
    <property type="entry name" value="HATPase_c"/>
    <property type="match status" value="1"/>
</dbReference>
<feature type="region of interest" description="Disordered" evidence="11">
    <location>
        <begin position="1376"/>
        <end position="1409"/>
    </location>
</feature>
<dbReference type="Pfam" id="PF26379">
    <property type="entry name" value="FimL_2nd"/>
    <property type="match status" value="1"/>
</dbReference>
<dbReference type="InterPro" id="IPR011006">
    <property type="entry name" value="CheY-like_superfamily"/>
</dbReference>